<organism evidence="5 6">
    <name type="scientific">Ataeniobius toweri</name>
    <dbReference type="NCBI Taxonomy" id="208326"/>
    <lineage>
        <taxon>Eukaryota</taxon>
        <taxon>Metazoa</taxon>
        <taxon>Chordata</taxon>
        <taxon>Craniata</taxon>
        <taxon>Vertebrata</taxon>
        <taxon>Euteleostomi</taxon>
        <taxon>Actinopterygii</taxon>
        <taxon>Neopterygii</taxon>
        <taxon>Teleostei</taxon>
        <taxon>Neoteleostei</taxon>
        <taxon>Acanthomorphata</taxon>
        <taxon>Ovalentaria</taxon>
        <taxon>Atherinomorphae</taxon>
        <taxon>Cyprinodontiformes</taxon>
        <taxon>Goodeidae</taxon>
        <taxon>Ataeniobius</taxon>
    </lineage>
</organism>
<dbReference type="PANTHER" id="PTHR24300:SF301">
    <property type="entry name" value="CYP2J25 PROTEIN-RELATED"/>
    <property type="match status" value="1"/>
</dbReference>
<evidence type="ECO:0000256" key="2">
    <source>
        <dbReference type="ARBA" id="ARBA00010617"/>
    </source>
</evidence>
<comment type="similarity">
    <text evidence="2">Belongs to the cytochrome P450 family.</text>
</comment>
<gene>
    <name evidence="5" type="ORF">ATANTOWER_016524</name>
</gene>
<dbReference type="InterPro" id="IPR002401">
    <property type="entry name" value="Cyt_P450_E_grp-I"/>
</dbReference>
<evidence type="ECO:0008006" key="7">
    <source>
        <dbReference type="Google" id="ProtNLM"/>
    </source>
</evidence>
<dbReference type="InterPro" id="IPR050182">
    <property type="entry name" value="Cytochrome_P450_fam2"/>
</dbReference>
<keyword evidence="3" id="KW-0479">Metal-binding</keyword>
<dbReference type="EMBL" id="JAHUTI010032919">
    <property type="protein sequence ID" value="MED6243204.1"/>
    <property type="molecule type" value="Genomic_DNA"/>
</dbReference>
<dbReference type="InterPro" id="IPR001128">
    <property type="entry name" value="Cyt_P450"/>
</dbReference>
<dbReference type="InterPro" id="IPR036396">
    <property type="entry name" value="Cyt_P450_sf"/>
</dbReference>
<evidence type="ECO:0000256" key="3">
    <source>
        <dbReference type="ARBA" id="ARBA00022723"/>
    </source>
</evidence>
<keyword evidence="6" id="KW-1185">Reference proteome</keyword>
<protein>
    <recommendedName>
        <fullName evidence="7">Cytochrome P450</fullName>
    </recommendedName>
</protein>
<dbReference type="PANTHER" id="PTHR24300">
    <property type="entry name" value="CYTOCHROME P450 508A4-RELATED"/>
    <property type="match status" value="1"/>
</dbReference>
<comment type="caution">
    <text evidence="5">The sequence shown here is derived from an EMBL/GenBank/DDBJ whole genome shotgun (WGS) entry which is preliminary data.</text>
</comment>
<reference evidence="5 6" key="1">
    <citation type="submission" date="2021-07" db="EMBL/GenBank/DDBJ databases">
        <authorList>
            <person name="Palmer J.M."/>
        </authorList>
    </citation>
    <scope>NUCLEOTIDE SEQUENCE [LARGE SCALE GENOMIC DNA]</scope>
    <source>
        <strain evidence="5 6">AT_MEX2019</strain>
        <tissue evidence="5">Muscle</tissue>
    </source>
</reference>
<dbReference type="PRINTS" id="PR00463">
    <property type="entry name" value="EP450I"/>
</dbReference>
<name>A0ABU7B0X1_9TELE</name>
<proteinExistence type="inferred from homology"/>
<dbReference type="Gene3D" id="1.10.630.10">
    <property type="entry name" value="Cytochrome P450"/>
    <property type="match status" value="1"/>
</dbReference>
<sequence length="133" mass="14665">MVIYNAPPSVEKLAGLLLSPLCLLIAAGKFVSSEIRIKGHRENLDPSSPRDYIDSFLIEMGEGFFFSSIDVRVQAEIDAVIGPSRQPSVSDRDNMPYTNAVIHEIQRMGNIVPLNLARVANSDTTLDKYSISK</sequence>
<keyword evidence="4" id="KW-0408">Iron</keyword>
<dbReference type="Proteomes" id="UP001345963">
    <property type="component" value="Unassembled WGS sequence"/>
</dbReference>
<evidence type="ECO:0000313" key="6">
    <source>
        <dbReference type="Proteomes" id="UP001345963"/>
    </source>
</evidence>
<evidence type="ECO:0000313" key="5">
    <source>
        <dbReference type="EMBL" id="MED6243204.1"/>
    </source>
</evidence>
<evidence type="ECO:0000256" key="1">
    <source>
        <dbReference type="ARBA" id="ARBA00001971"/>
    </source>
</evidence>
<dbReference type="Pfam" id="PF00067">
    <property type="entry name" value="p450"/>
    <property type="match status" value="1"/>
</dbReference>
<comment type="cofactor">
    <cofactor evidence="1">
        <name>heme</name>
        <dbReference type="ChEBI" id="CHEBI:30413"/>
    </cofactor>
</comment>
<accession>A0ABU7B0X1</accession>
<dbReference type="SUPFAM" id="SSF48264">
    <property type="entry name" value="Cytochrome P450"/>
    <property type="match status" value="1"/>
</dbReference>
<feature type="non-terminal residue" evidence="5">
    <location>
        <position position="133"/>
    </location>
</feature>
<evidence type="ECO:0000256" key="4">
    <source>
        <dbReference type="ARBA" id="ARBA00023004"/>
    </source>
</evidence>